<reference evidence="2 3" key="1">
    <citation type="submission" date="2015-02" db="EMBL/GenBank/DDBJ databases">
        <title>Genome Sequence of Jannaschia aquimarina DSM28248, a member of the Roseobacter clade.</title>
        <authorList>
            <person name="Voget S."/>
            <person name="Daniel R."/>
        </authorList>
    </citation>
    <scope>NUCLEOTIDE SEQUENCE [LARGE SCALE GENOMIC DNA]</scope>
    <source>
        <strain evidence="2 3">GSW-M26</strain>
    </source>
</reference>
<dbReference type="PANTHER" id="PTHR28208:SF3">
    <property type="entry name" value="PHOSPHATIDATE PHOSPHATASE APP1"/>
    <property type="match status" value="1"/>
</dbReference>
<dbReference type="PANTHER" id="PTHR28208">
    <property type="entry name" value="PHOSPHATIDATE PHOSPHATASE APP1"/>
    <property type="match status" value="1"/>
</dbReference>
<proteinExistence type="predicted"/>
<dbReference type="EMBL" id="JYFE01000051">
    <property type="protein sequence ID" value="KIT15338.1"/>
    <property type="molecule type" value="Genomic_DNA"/>
</dbReference>
<sequence length="336" mass="35941">MLKTLALRAGARVEGLLEKIGDRDDSAPVLDPYIGYATPDGWVLRARVLSHLRRAEPVPEQSRWTNLRQMTNLFITDEVSGVTVEAAGVVGTSDAEGYVTMTVPAQPADGAWADVTMKIAGTGDAAAEADCPVRLYGAEARHIVISDVDDTMIVTGAHNLATNLWTTFTGSALTRKVYPDAVRLMERLAPGGPVFYVSSSPWNLHAFLETLLFARSGLPRGPMFLRDLGLTEDGVGQSHLGHKGAAIDTILAAVPELPVYLLGDTGQKDSAVYLEAARRHPGRIAGVGLREPAEGVSGDDADQIAALEALGIPVWHGQFFDGAAEHWGTDEPLRRS</sequence>
<comment type="caution">
    <text evidence="2">The sequence shown here is derived from an EMBL/GenBank/DDBJ whole genome shotgun (WGS) entry which is preliminary data.</text>
</comment>
<evidence type="ECO:0000313" key="3">
    <source>
        <dbReference type="Proteomes" id="UP000032232"/>
    </source>
</evidence>
<dbReference type="OrthoDB" id="9789875at2"/>
<feature type="domain" description="Phosphatidate phosphatase APP1 catalytic" evidence="1">
    <location>
        <begin position="144"/>
        <end position="291"/>
    </location>
</feature>
<evidence type="ECO:0000313" key="2">
    <source>
        <dbReference type="EMBL" id="KIT15338.1"/>
    </source>
</evidence>
<gene>
    <name evidence="2" type="ORF">jaqu_29530</name>
</gene>
<dbReference type="RefSeq" id="WP_043919739.1">
    <property type="nucleotide sequence ID" value="NZ_FZPF01000001.1"/>
</dbReference>
<dbReference type="InterPro" id="IPR052935">
    <property type="entry name" value="Mg2+_PAP"/>
</dbReference>
<dbReference type="PATRIC" id="fig|935700.4.peg.3051"/>
<dbReference type="InterPro" id="IPR019236">
    <property type="entry name" value="APP1_cat"/>
</dbReference>
<dbReference type="Pfam" id="PF09949">
    <property type="entry name" value="APP1_cat"/>
    <property type="match status" value="1"/>
</dbReference>
<name>A0A0D1D5V8_9RHOB</name>
<evidence type="ECO:0000259" key="1">
    <source>
        <dbReference type="Pfam" id="PF09949"/>
    </source>
</evidence>
<dbReference type="GO" id="GO:0008195">
    <property type="term" value="F:phosphatidate phosphatase activity"/>
    <property type="evidence" value="ECO:0007669"/>
    <property type="project" value="InterPro"/>
</dbReference>
<organism evidence="2 3">
    <name type="scientific">Jannaschia aquimarina</name>
    <dbReference type="NCBI Taxonomy" id="935700"/>
    <lineage>
        <taxon>Bacteria</taxon>
        <taxon>Pseudomonadati</taxon>
        <taxon>Pseudomonadota</taxon>
        <taxon>Alphaproteobacteria</taxon>
        <taxon>Rhodobacterales</taxon>
        <taxon>Roseobacteraceae</taxon>
        <taxon>Jannaschia</taxon>
    </lineage>
</organism>
<accession>A0A0D1D5V8</accession>
<dbReference type="Proteomes" id="UP000032232">
    <property type="component" value="Unassembled WGS sequence"/>
</dbReference>
<protein>
    <recommendedName>
        <fullName evidence="1">Phosphatidate phosphatase APP1 catalytic domain-containing protein</fullName>
    </recommendedName>
</protein>
<dbReference type="AlphaFoldDB" id="A0A0D1D5V8"/>
<dbReference type="STRING" id="935700.jaqu_29530"/>
<keyword evidence="3" id="KW-1185">Reference proteome</keyword>